<protein>
    <submittedName>
        <fullName evidence="2">Uncharacterized protein</fullName>
    </submittedName>
</protein>
<gene>
    <name evidence="2" type="ORF">EZS28_037552</name>
</gene>
<dbReference type="EMBL" id="SNRW01018871">
    <property type="protein sequence ID" value="KAA6366922.1"/>
    <property type="molecule type" value="Genomic_DNA"/>
</dbReference>
<comment type="caution">
    <text evidence="2">The sequence shown here is derived from an EMBL/GenBank/DDBJ whole genome shotgun (WGS) entry which is preliminary data.</text>
</comment>
<organism evidence="2 3">
    <name type="scientific">Streblomastix strix</name>
    <dbReference type="NCBI Taxonomy" id="222440"/>
    <lineage>
        <taxon>Eukaryota</taxon>
        <taxon>Metamonada</taxon>
        <taxon>Preaxostyla</taxon>
        <taxon>Oxymonadida</taxon>
        <taxon>Streblomastigidae</taxon>
        <taxon>Streblomastix</taxon>
    </lineage>
</organism>
<dbReference type="AlphaFoldDB" id="A0A5J4UAI8"/>
<sequence>QKTNFINLNSNITGNGISSAGISAEVGERTSISISECVFKNCTDSSPQSQISSGAVNLFSKTIIQQSFISSNSNHLSPSNLKHSILNAGELTCLYYGITSITNCEFTGCSGQQAGGIIFGDNVYPISARNNTFSSNIRISQTGQGASDIFFSSKTLLDSAGGIASVCEGYKYYIISGSETQGEVMIKGVSANFAIYLNCITEGRSDCGDISSGGQIDAFPKSCVLKDEEIENPPIIDPQDEDEQQEKEKGNVFPIGVAIGVAVGVLVIVAVIVAIIIAVVVTKKKKKKRNASNSDPDMRARNLPMEIQYPQNSKALSSVTQLIEDNNW</sequence>
<evidence type="ECO:0000313" key="3">
    <source>
        <dbReference type="Proteomes" id="UP000324800"/>
    </source>
</evidence>
<accession>A0A5J4UAI8</accession>
<keyword evidence="1" id="KW-0812">Transmembrane</keyword>
<dbReference type="Proteomes" id="UP000324800">
    <property type="component" value="Unassembled WGS sequence"/>
</dbReference>
<feature type="transmembrane region" description="Helical" evidence="1">
    <location>
        <begin position="252"/>
        <end position="281"/>
    </location>
</feature>
<name>A0A5J4UAI8_9EUKA</name>
<evidence type="ECO:0000313" key="2">
    <source>
        <dbReference type="EMBL" id="KAA6366922.1"/>
    </source>
</evidence>
<keyword evidence="1" id="KW-1133">Transmembrane helix</keyword>
<evidence type="ECO:0000256" key="1">
    <source>
        <dbReference type="SAM" id="Phobius"/>
    </source>
</evidence>
<proteinExistence type="predicted"/>
<reference evidence="2 3" key="1">
    <citation type="submission" date="2019-03" db="EMBL/GenBank/DDBJ databases">
        <title>Single cell metagenomics reveals metabolic interactions within the superorganism composed of flagellate Streblomastix strix and complex community of Bacteroidetes bacteria on its surface.</title>
        <authorList>
            <person name="Treitli S.C."/>
            <person name="Kolisko M."/>
            <person name="Husnik F."/>
            <person name="Keeling P."/>
            <person name="Hampl V."/>
        </authorList>
    </citation>
    <scope>NUCLEOTIDE SEQUENCE [LARGE SCALE GENOMIC DNA]</scope>
    <source>
        <strain evidence="2">ST1C</strain>
    </source>
</reference>
<feature type="non-terminal residue" evidence="2">
    <location>
        <position position="1"/>
    </location>
</feature>
<keyword evidence="1" id="KW-0472">Membrane</keyword>